<sequence length="327" mass="36474">MSRRAFVLCGVTPGLCLTMAAAMAQGPGGAAIQGPPILRKAISASENLRYIGTRTVEFRRNGDTKQHTETITREGRRLRIDFPEGSPLAGQVIVENGFERRHYFPEKNEIHVSPPRREEVLGRLGRMMSHGNRFSFVVAAGQPVAGIRTEQVVVSDRAGNVLQRLYIDPESGLILKRSLFDPVGTPVGGFEYTRIDLDPRIDPRVFRLFRRGATFVTPFNLLERLAREHGFPAIALPASSMFRLEGSQVHKIEGNEVLIQNYASRDGVHLTLFQLKTNVSPDKMREFARKQNLHSLSWYAQGNTFVLIGNVDEATLNRIARPLMGGT</sequence>
<organism evidence="2 3">
    <name type="scientific">Fimbriimonas ginsengisoli Gsoil 348</name>
    <dbReference type="NCBI Taxonomy" id="661478"/>
    <lineage>
        <taxon>Bacteria</taxon>
        <taxon>Bacillati</taxon>
        <taxon>Armatimonadota</taxon>
        <taxon>Fimbriimonadia</taxon>
        <taxon>Fimbriimonadales</taxon>
        <taxon>Fimbriimonadaceae</taxon>
        <taxon>Fimbriimonas</taxon>
    </lineage>
</organism>
<keyword evidence="1" id="KW-0732">Signal</keyword>
<accession>A0A068NYG6</accession>
<evidence type="ECO:0008006" key="4">
    <source>
        <dbReference type="Google" id="ProtNLM"/>
    </source>
</evidence>
<name>A0A068NYG6_FIMGI</name>
<dbReference type="STRING" id="661478.OP10G_3586"/>
<dbReference type="RefSeq" id="WP_025229121.1">
    <property type="nucleotide sequence ID" value="NZ_CP007139.1"/>
</dbReference>
<dbReference type="KEGG" id="fgi:OP10G_3586"/>
<gene>
    <name evidence="2" type="ORF">OP10G_3586</name>
</gene>
<evidence type="ECO:0000313" key="2">
    <source>
        <dbReference type="EMBL" id="AIE86954.1"/>
    </source>
</evidence>
<keyword evidence="3" id="KW-1185">Reference proteome</keyword>
<protein>
    <recommendedName>
        <fullName evidence="4">Sigma E regulatory protein, MucB/RseB</fullName>
    </recommendedName>
</protein>
<dbReference type="AlphaFoldDB" id="A0A068NYG6"/>
<dbReference type="HOGENOM" id="CLU_849290_0_0_0"/>
<feature type="chain" id="PRO_5001654345" description="Sigma E regulatory protein, MucB/RseB" evidence="1">
    <location>
        <begin position="25"/>
        <end position="327"/>
    </location>
</feature>
<evidence type="ECO:0000256" key="1">
    <source>
        <dbReference type="SAM" id="SignalP"/>
    </source>
</evidence>
<feature type="signal peptide" evidence="1">
    <location>
        <begin position="1"/>
        <end position="24"/>
    </location>
</feature>
<dbReference type="Gene3D" id="2.50.20.10">
    <property type="entry name" value="Lipoprotein localisation LolA/LolB/LppX"/>
    <property type="match status" value="1"/>
</dbReference>
<dbReference type="OrthoDB" id="7067274at2"/>
<evidence type="ECO:0000313" key="3">
    <source>
        <dbReference type="Proteomes" id="UP000027982"/>
    </source>
</evidence>
<dbReference type="Proteomes" id="UP000027982">
    <property type="component" value="Chromosome"/>
</dbReference>
<reference evidence="2 3" key="1">
    <citation type="journal article" date="2014" name="PLoS ONE">
        <title>The first complete genome sequence of the class fimbriimonadia in the phylum armatimonadetes.</title>
        <authorList>
            <person name="Hu Z.Y."/>
            <person name="Wang Y.Z."/>
            <person name="Im W.T."/>
            <person name="Wang S.Y."/>
            <person name="Zhao G.P."/>
            <person name="Zheng H.J."/>
            <person name="Quan Z.X."/>
        </authorList>
    </citation>
    <scope>NUCLEOTIDE SEQUENCE [LARGE SCALE GENOMIC DNA]</scope>
    <source>
        <strain evidence="2">Gsoil 348</strain>
    </source>
</reference>
<dbReference type="EMBL" id="CP007139">
    <property type="protein sequence ID" value="AIE86954.1"/>
    <property type="molecule type" value="Genomic_DNA"/>
</dbReference>
<proteinExistence type="predicted"/>